<evidence type="ECO:0000256" key="1">
    <source>
        <dbReference type="ARBA" id="ARBA00022679"/>
    </source>
</evidence>
<accession>A0ABT3E383</accession>
<evidence type="ECO:0000259" key="6">
    <source>
        <dbReference type="SMART" id="SM00983"/>
    </source>
</evidence>
<keyword evidence="4" id="KW-0067">ATP-binding</keyword>
<dbReference type="SUPFAM" id="SSF63999">
    <property type="entry name" value="Thiamin pyrophosphokinase, catalytic domain"/>
    <property type="match status" value="1"/>
</dbReference>
<dbReference type="Proteomes" id="UP001526225">
    <property type="component" value="Unassembled WGS sequence"/>
</dbReference>
<gene>
    <name evidence="7" type="ORF">OIT44_01215</name>
</gene>
<keyword evidence="3" id="KW-0418">Kinase</keyword>
<dbReference type="CDD" id="cd07995">
    <property type="entry name" value="TPK"/>
    <property type="match status" value="1"/>
</dbReference>
<name>A0ABT3E383_9LACO</name>
<proteinExistence type="predicted"/>
<dbReference type="PANTHER" id="PTHR41299">
    <property type="entry name" value="THIAMINE PYROPHOSPHOKINASE"/>
    <property type="match status" value="1"/>
</dbReference>
<comment type="caution">
    <text evidence="7">The sequence shown here is derived from an EMBL/GenBank/DDBJ whole genome shotgun (WGS) entry which is preliminary data.</text>
</comment>
<dbReference type="InterPro" id="IPR006282">
    <property type="entry name" value="Thi_PPkinase"/>
</dbReference>
<dbReference type="InterPro" id="IPR036759">
    <property type="entry name" value="TPK_catalytic_sf"/>
</dbReference>
<feature type="domain" description="Thiamin pyrophosphokinase thiamin-binding" evidence="6">
    <location>
        <begin position="145"/>
        <end position="207"/>
    </location>
</feature>
<evidence type="ECO:0000256" key="2">
    <source>
        <dbReference type="ARBA" id="ARBA00022741"/>
    </source>
</evidence>
<reference evidence="7 8" key="1">
    <citation type="submission" date="2022-10" db="EMBL/GenBank/DDBJ databases">
        <title>Weissella fermenti sp. nov., isolated from fermented cabbage.</title>
        <authorList>
            <person name="Lee J.K."/>
            <person name="Baek J.H."/>
            <person name="Choi D.G."/>
            <person name="Kim J.M."/>
            <person name="Jeon C.O."/>
        </authorList>
    </citation>
    <scope>NUCLEOTIDE SEQUENCE [LARGE SCALE GENOMIC DNA]</scope>
    <source>
        <strain evidence="7 8">KACC 18534</strain>
    </source>
</reference>
<dbReference type="InterPro" id="IPR007373">
    <property type="entry name" value="Thiamin_PyroPKinase_B1-bd"/>
</dbReference>
<keyword evidence="1 7" id="KW-0808">Transferase</keyword>
<evidence type="ECO:0000256" key="5">
    <source>
        <dbReference type="NCBIfam" id="TIGR01378"/>
    </source>
</evidence>
<dbReference type="SMART" id="SM00983">
    <property type="entry name" value="TPK_B1_binding"/>
    <property type="match status" value="1"/>
</dbReference>
<sequence>MQRIRLLAGGPTTEWPAELAQGRLEGPWAGADRGALRLLELGHQPIMAVGDFDSLTEAEAAVVLPQIQDVFRSNPEKDYTDTERLVREVDAMYQPDEIEIYGATGGRIDQLLSNLFVFATPEFHDIAPKVRLIDRQNDIRFYLPGEHAIAKTPGMKYVCFMPLTPVEELNLIDEKYPLRWSGNPYAWSSNEFTAPINHFSFKTGVVAVIQSRD</sequence>
<evidence type="ECO:0000256" key="4">
    <source>
        <dbReference type="ARBA" id="ARBA00022840"/>
    </source>
</evidence>
<keyword evidence="8" id="KW-1185">Reference proteome</keyword>
<dbReference type="EMBL" id="JAOZFE010000001">
    <property type="protein sequence ID" value="MCW0952697.1"/>
    <property type="molecule type" value="Genomic_DNA"/>
</dbReference>
<keyword evidence="2" id="KW-0547">Nucleotide-binding</keyword>
<protein>
    <recommendedName>
        <fullName evidence="5">Thiamine diphosphokinase</fullName>
        <ecNumber evidence="5">2.7.6.2</ecNumber>
    </recommendedName>
</protein>
<evidence type="ECO:0000256" key="3">
    <source>
        <dbReference type="ARBA" id="ARBA00022777"/>
    </source>
</evidence>
<evidence type="ECO:0000313" key="8">
    <source>
        <dbReference type="Proteomes" id="UP001526225"/>
    </source>
</evidence>
<dbReference type="EC" id="2.7.6.2" evidence="5"/>
<dbReference type="GO" id="GO:0004788">
    <property type="term" value="F:thiamine diphosphokinase activity"/>
    <property type="evidence" value="ECO:0007669"/>
    <property type="project" value="UniProtKB-EC"/>
</dbReference>
<dbReference type="InterPro" id="IPR053149">
    <property type="entry name" value="TPK"/>
</dbReference>
<dbReference type="Gene3D" id="3.40.50.10240">
    <property type="entry name" value="Thiamin pyrophosphokinase, catalytic domain"/>
    <property type="match status" value="1"/>
</dbReference>
<dbReference type="NCBIfam" id="TIGR01378">
    <property type="entry name" value="thi_PPkinase"/>
    <property type="match status" value="1"/>
</dbReference>
<dbReference type="RefSeq" id="WP_213409305.1">
    <property type="nucleotide sequence ID" value="NZ_CP074441.1"/>
</dbReference>
<organism evidence="7 8">
    <name type="scientific">Weissella ceti</name>
    <dbReference type="NCBI Taxonomy" id="759620"/>
    <lineage>
        <taxon>Bacteria</taxon>
        <taxon>Bacillati</taxon>
        <taxon>Bacillota</taxon>
        <taxon>Bacilli</taxon>
        <taxon>Lactobacillales</taxon>
        <taxon>Lactobacillaceae</taxon>
        <taxon>Weissella</taxon>
    </lineage>
</organism>
<dbReference type="Pfam" id="PF04263">
    <property type="entry name" value="TPK_catalytic"/>
    <property type="match status" value="1"/>
</dbReference>
<dbReference type="InterPro" id="IPR007371">
    <property type="entry name" value="TPK_catalytic"/>
</dbReference>
<evidence type="ECO:0000313" key="7">
    <source>
        <dbReference type="EMBL" id="MCW0952697.1"/>
    </source>
</evidence>
<dbReference type="PANTHER" id="PTHR41299:SF1">
    <property type="entry name" value="THIAMINE PYROPHOSPHOKINASE"/>
    <property type="match status" value="1"/>
</dbReference>
<dbReference type="Pfam" id="PF04265">
    <property type="entry name" value="TPK_B1_binding"/>
    <property type="match status" value="1"/>
</dbReference>